<reference evidence="2" key="1">
    <citation type="submission" date="2020-08" db="EMBL/GenBank/DDBJ databases">
        <title>Multicomponent nature underlies the extraordinary mechanical properties of spider dragline silk.</title>
        <authorList>
            <person name="Kono N."/>
            <person name="Nakamura H."/>
            <person name="Mori M."/>
            <person name="Yoshida Y."/>
            <person name="Ohtoshi R."/>
            <person name="Malay A.D."/>
            <person name="Moran D.A.P."/>
            <person name="Tomita M."/>
            <person name="Numata K."/>
            <person name="Arakawa K."/>
        </authorList>
    </citation>
    <scope>NUCLEOTIDE SEQUENCE</scope>
</reference>
<feature type="region of interest" description="Disordered" evidence="1">
    <location>
        <begin position="1"/>
        <end position="88"/>
    </location>
</feature>
<accession>A0A8X6QYA8</accession>
<dbReference type="AlphaFoldDB" id="A0A8X6QYA8"/>
<evidence type="ECO:0000313" key="2">
    <source>
        <dbReference type="EMBL" id="GFU37052.1"/>
    </source>
</evidence>
<dbReference type="Proteomes" id="UP000887013">
    <property type="component" value="Unassembled WGS sequence"/>
</dbReference>
<proteinExistence type="predicted"/>
<sequence length="148" mass="16841">MVYVPPEDATPERSPEIIPLPFPETMPERRPAPLEKLSTLPAPVETVSEPSPPKPILLKPVETTPFLPSHRKRPLQSPPCSIPNKVVKSEPSEEVERLLLKTETIETTQMKSKRGDFVMLYPNHPPKIWWLPSDQTQLIRVISFVTNH</sequence>
<comment type="caution">
    <text evidence="2">The sequence shown here is derived from an EMBL/GenBank/DDBJ whole genome shotgun (WGS) entry which is preliminary data.</text>
</comment>
<organism evidence="2 3">
    <name type="scientific">Nephila pilipes</name>
    <name type="common">Giant wood spider</name>
    <name type="synonym">Nephila maculata</name>
    <dbReference type="NCBI Taxonomy" id="299642"/>
    <lineage>
        <taxon>Eukaryota</taxon>
        <taxon>Metazoa</taxon>
        <taxon>Ecdysozoa</taxon>
        <taxon>Arthropoda</taxon>
        <taxon>Chelicerata</taxon>
        <taxon>Arachnida</taxon>
        <taxon>Araneae</taxon>
        <taxon>Araneomorphae</taxon>
        <taxon>Entelegynae</taxon>
        <taxon>Araneoidea</taxon>
        <taxon>Nephilidae</taxon>
        <taxon>Nephila</taxon>
    </lineage>
</organism>
<evidence type="ECO:0000313" key="3">
    <source>
        <dbReference type="Proteomes" id="UP000887013"/>
    </source>
</evidence>
<evidence type="ECO:0000256" key="1">
    <source>
        <dbReference type="SAM" id="MobiDB-lite"/>
    </source>
</evidence>
<protein>
    <submittedName>
        <fullName evidence="2">Uncharacterized protein</fullName>
    </submittedName>
</protein>
<name>A0A8X6QYA8_NEPPI</name>
<keyword evidence="3" id="KW-1185">Reference proteome</keyword>
<dbReference type="EMBL" id="BMAW01034875">
    <property type="protein sequence ID" value="GFU37052.1"/>
    <property type="molecule type" value="Genomic_DNA"/>
</dbReference>
<gene>
    <name evidence="2" type="ORF">NPIL_591441</name>
</gene>